<dbReference type="Proteomes" id="UP000663854">
    <property type="component" value="Unassembled WGS sequence"/>
</dbReference>
<dbReference type="EMBL" id="CAJNOH010000162">
    <property type="protein sequence ID" value="CAF0918286.1"/>
    <property type="molecule type" value="Genomic_DNA"/>
</dbReference>
<dbReference type="GO" id="GO:0005615">
    <property type="term" value="C:extracellular space"/>
    <property type="evidence" value="ECO:0007669"/>
    <property type="project" value="TreeGrafter"/>
</dbReference>
<dbReference type="InterPro" id="IPR050098">
    <property type="entry name" value="TFPI/VKTCI-like"/>
</dbReference>
<protein>
    <recommendedName>
        <fullName evidence="3">BPTI/Kunitz inhibitor domain-containing protein</fullName>
    </recommendedName>
</protein>
<dbReference type="AlphaFoldDB" id="A0A814ATI8"/>
<feature type="signal peptide" evidence="2">
    <location>
        <begin position="1"/>
        <end position="15"/>
    </location>
</feature>
<proteinExistence type="predicted"/>
<keyword evidence="7" id="KW-1185">Reference proteome</keyword>
<dbReference type="Proteomes" id="UP000663870">
    <property type="component" value="Unassembled WGS sequence"/>
</dbReference>
<keyword evidence="2" id="KW-0732">Signal</keyword>
<dbReference type="PRINTS" id="PR00759">
    <property type="entry name" value="BASICPTASE"/>
</dbReference>
<dbReference type="Pfam" id="PF00014">
    <property type="entry name" value="Kunitz_BPTI"/>
    <property type="match status" value="1"/>
</dbReference>
<organism evidence="4 6">
    <name type="scientific">Rotaria sordida</name>
    <dbReference type="NCBI Taxonomy" id="392033"/>
    <lineage>
        <taxon>Eukaryota</taxon>
        <taxon>Metazoa</taxon>
        <taxon>Spiralia</taxon>
        <taxon>Gnathifera</taxon>
        <taxon>Rotifera</taxon>
        <taxon>Eurotatoria</taxon>
        <taxon>Bdelloidea</taxon>
        <taxon>Philodinida</taxon>
        <taxon>Philodinidae</taxon>
        <taxon>Rotaria</taxon>
    </lineage>
</organism>
<dbReference type="PANTHER" id="PTHR10083">
    <property type="entry name" value="KUNITZ-TYPE PROTEASE INHIBITOR-RELATED"/>
    <property type="match status" value="1"/>
</dbReference>
<dbReference type="CDD" id="cd00109">
    <property type="entry name" value="Kunitz-type"/>
    <property type="match status" value="1"/>
</dbReference>
<dbReference type="InterPro" id="IPR036880">
    <property type="entry name" value="Kunitz_BPTI_sf"/>
</dbReference>
<evidence type="ECO:0000313" key="7">
    <source>
        <dbReference type="Proteomes" id="UP000663870"/>
    </source>
</evidence>
<sequence length="257" mass="29601">MLPIILFLFISLANTQYNYPNQQYPLNNYNSWSSYLSNYPIWNQGIQTNRASVRGNLLNDDTSILPYGSQIIVSLVDVSIQDVAARPLNTFVLYGSYRFPIAYEIPYSITQIQANNNNNNFQQYAIQARIEKNGQLLYINDLYTPVQLIPVPINPINVVMKQVGPSIYPGNNGEIYTTRPTMINGMYICQLRPDPGLCYASIEQYYFNTQLRSCQIFIWGGCGGNQNRFSSRDECERICSIYRRRIFNNNAKQKWSS</sequence>
<dbReference type="Gene3D" id="4.10.410.10">
    <property type="entry name" value="Pancreatic trypsin inhibitor Kunitz domain"/>
    <property type="match status" value="1"/>
</dbReference>
<dbReference type="PROSITE" id="PS00280">
    <property type="entry name" value="BPTI_KUNITZ_1"/>
    <property type="match status" value="1"/>
</dbReference>
<keyword evidence="1" id="KW-1015">Disulfide bond</keyword>
<dbReference type="InterPro" id="IPR002223">
    <property type="entry name" value="Kunitz_BPTI"/>
</dbReference>
<evidence type="ECO:0000256" key="2">
    <source>
        <dbReference type="SAM" id="SignalP"/>
    </source>
</evidence>
<accession>A0A814ATI8</accession>
<feature type="domain" description="BPTI/Kunitz inhibitor" evidence="3">
    <location>
        <begin position="189"/>
        <end position="239"/>
    </location>
</feature>
<dbReference type="SMART" id="SM00131">
    <property type="entry name" value="KU"/>
    <property type="match status" value="1"/>
</dbReference>
<evidence type="ECO:0000259" key="3">
    <source>
        <dbReference type="PROSITE" id="PS50279"/>
    </source>
</evidence>
<evidence type="ECO:0000313" key="5">
    <source>
        <dbReference type="EMBL" id="CAF0955912.1"/>
    </source>
</evidence>
<dbReference type="InterPro" id="IPR039366">
    <property type="entry name" value="Pilotin"/>
</dbReference>
<dbReference type="SUPFAM" id="SSF57362">
    <property type="entry name" value="BPTI-like"/>
    <property type="match status" value="1"/>
</dbReference>
<gene>
    <name evidence="5" type="ORF">JXQ802_LOCUS11936</name>
    <name evidence="4" type="ORF">PYM288_LOCUS10387</name>
</gene>
<dbReference type="GO" id="GO:0004867">
    <property type="term" value="F:serine-type endopeptidase inhibitor activity"/>
    <property type="evidence" value="ECO:0007669"/>
    <property type="project" value="InterPro"/>
</dbReference>
<evidence type="ECO:0000256" key="1">
    <source>
        <dbReference type="ARBA" id="ARBA00023157"/>
    </source>
</evidence>
<name>A0A814ATI8_9BILA</name>
<reference evidence="4" key="1">
    <citation type="submission" date="2021-02" db="EMBL/GenBank/DDBJ databases">
        <authorList>
            <person name="Nowell W R."/>
        </authorList>
    </citation>
    <scope>NUCLEOTIDE SEQUENCE</scope>
</reference>
<dbReference type="PROSITE" id="PS50279">
    <property type="entry name" value="BPTI_KUNITZ_2"/>
    <property type="match status" value="1"/>
</dbReference>
<evidence type="ECO:0000313" key="6">
    <source>
        <dbReference type="Proteomes" id="UP000663854"/>
    </source>
</evidence>
<dbReference type="Pfam" id="PF09619">
    <property type="entry name" value="YscW"/>
    <property type="match status" value="1"/>
</dbReference>
<dbReference type="PANTHER" id="PTHR10083:SF374">
    <property type="entry name" value="BPTI_KUNITZ INHIBITOR DOMAIN-CONTAINING PROTEIN"/>
    <property type="match status" value="1"/>
</dbReference>
<comment type="caution">
    <text evidence="4">The sequence shown here is derived from an EMBL/GenBank/DDBJ whole genome shotgun (WGS) entry which is preliminary data.</text>
</comment>
<dbReference type="EMBL" id="CAJNOL010000241">
    <property type="protein sequence ID" value="CAF0955912.1"/>
    <property type="molecule type" value="Genomic_DNA"/>
</dbReference>
<dbReference type="InterPro" id="IPR020901">
    <property type="entry name" value="Prtase_inh_Kunz-CS"/>
</dbReference>
<feature type="chain" id="PRO_5035599523" description="BPTI/Kunitz inhibitor domain-containing protein" evidence="2">
    <location>
        <begin position="16"/>
        <end position="257"/>
    </location>
</feature>
<evidence type="ECO:0000313" key="4">
    <source>
        <dbReference type="EMBL" id="CAF0918286.1"/>
    </source>
</evidence>